<dbReference type="AlphaFoldDB" id="A0A2S3ULI8"/>
<evidence type="ECO:0000313" key="2">
    <source>
        <dbReference type="EMBL" id="POF28430.1"/>
    </source>
</evidence>
<accession>A0A2S3ULI8</accession>
<dbReference type="RefSeq" id="WP_146048630.1">
    <property type="nucleotide sequence ID" value="NZ_PPCN01000014.1"/>
</dbReference>
<protein>
    <submittedName>
        <fullName evidence="2">Uncharacterized protein</fullName>
    </submittedName>
</protein>
<evidence type="ECO:0000313" key="3">
    <source>
        <dbReference type="Proteomes" id="UP000236959"/>
    </source>
</evidence>
<gene>
    <name evidence="2" type="ORF">CLV41_114101</name>
</gene>
<dbReference type="OrthoDB" id="7679559at2"/>
<proteinExistence type="predicted"/>
<name>A0A2S3ULI8_9HYPH</name>
<evidence type="ECO:0000256" key="1">
    <source>
        <dbReference type="SAM" id="SignalP"/>
    </source>
</evidence>
<sequence length="100" mass="10088">MITIRKRILAVSTPTILGAVALTGALSAAELASSPSTAAETNATATIMAQLDVTAASGKGDLKIDLADAHNRPMRCVSGNNTTTCTGWPVAGGMLAFNAE</sequence>
<reference evidence="2 3" key="1">
    <citation type="submission" date="2018-01" db="EMBL/GenBank/DDBJ databases">
        <title>Genomic Encyclopedia of Archaeal and Bacterial Type Strains, Phase II (KMG-II): from individual species to whole genera.</title>
        <authorList>
            <person name="Goeker M."/>
        </authorList>
    </citation>
    <scope>NUCLEOTIDE SEQUENCE [LARGE SCALE GENOMIC DNA]</scope>
    <source>
        <strain evidence="2 3">DSM 17023</strain>
    </source>
</reference>
<dbReference type="Proteomes" id="UP000236959">
    <property type="component" value="Unassembled WGS sequence"/>
</dbReference>
<comment type="caution">
    <text evidence="2">The sequence shown here is derived from an EMBL/GenBank/DDBJ whole genome shotgun (WGS) entry which is preliminary data.</text>
</comment>
<keyword evidence="1" id="KW-0732">Signal</keyword>
<dbReference type="EMBL" id="PPCN01000014">
    <property type="protein sequence ID" value="POF28430.1"/>
    <property type="molecule type" value="Genomic_DNA"/>
</dbReference>
<feature type="chain" id="PRO_5015428422" evidence="1">
    <location>
        <begin position="39"/>
        <end position="100"/>
    </location>
</feature>
<feature type="signal peptide" evidence="1">
    <location>
        <begin position="1"/>
        <end position="38"/>
    </location>
</feature>
<organism evidence="2 3">
    <name type="scientific">Roseibium marinum</name>
    <dbReference type="NCBI Taxonomy" id="281252"/>
    <lineage>
        <taxon>Bacteria</taxon>
        <taxon>Pseudomonadati</taxon>
        <taxon>Pseudomonadota</taxon>
        <taxon>Alphaproteobacteria</taxon>
        <taxon>Hyphomicrobiales</taxon>
        <taxon>Stappiaceae</taxon>
        <taxon>Roseibium</taxon>
    </lineage>
</organism>
<keyword evidence="3" id="KW-1185">Reference proteome</keyword>